<feature type="disulfide bond" evidence="11">
    <location>
        <begin position="82"/>
        <end position="96"/>
    </location>
</feature>
<dbReference type="CDD" id="cd06922">
    <property type="entry name" value="ChtBD1_GH18_1"/>
    <property type="match status" value="1"/>
</dbReference>
<accession>A0A8H3P074</accession>
<dbReference type="InterPro" id="IPR036770">
    <property type="entry name" value="Ankyrin_rpt-contain_sf"/>
</dbReference>
<evidence type="ECO:0000313" key="18">
    <source>
        <dbReference type="Proteomes" id="UP000465221"/>
    </source>
</evidence>
<sequence>MNGVLFVWLCLASWLHLATAQDYTCSATKPCALGCCSNTGVCGLGPDFCGDTCISNCDSKSECNPGWGMEWSQADKCPLNVCCSKFGFCGTTEEFCGNKTVKSPQCSGNSSSSKKTIGYYEAWSITRSCDRMYPESLPIGSYTHLNFAFAFIDPSSFRVAPMNAGDEALYKRFTGLKSLYPDLETWISIGGWSMNDPDQPTATTFSDLAGSADAQAKFFASLISFMETYGFDGVDIDWEYPVAEERSGKPADYKNYPAFLRNLRNALSSTGHKYGLSITIPSSYWYLQHFDIVEIEKTIDWFNMMSYDLHGTWDSSNRFTGPYLKSHTNLTEIDQALELLWRNDINPDHVVLGLGFYGRSFTLTDPACSKPGCTFSSGGNAGPCTAAVGTLSYAEIEKVIAGGAKVELDKDAAVKIVTWGGNQWVSYDDSETLKLKLDYSNKHCLGGTMVWAASTDDAQGSAAAALSKLTGRSIISLAATSSSTDQVQSCRLGECGKQCPNGLKPAQRSDGKNKGNTGTNTGCPSGQSRLYCCPPDNMPTCQWRGGAPFCNGKCHDGEVEVSSSLSGTGSECWTGHKVLCCTQNAANAAVAECKWYGSAPFCAAPFSKAGCPTGRDRLTYSNYGAGGEEPCITGYKSFCCDQPPPYEDCDWYYHGGKILGQIPFQCTGECPAGKASIATDPSGCLSGYGSFCCGSPATTNDPLVAAFATRLEKFVKNPVCKASDRQYTKRDGGEKTVALAKRHDLTASDWSGLMLQISALAIGRAGTYQSSLMAGQFNTTYGEPFGLSLDQIHRSFDDAPLVDTNSRTESLMCMGRNAGNEVDDYERSRSSVCVLPCAAAGAKRRGIDASLSESNGTKLLLNRNIGESEESQSSAEFGLPTWGYIVDGIVNGHMTLVYEQLIRTNGGENILEIVWEVPDDSYRETAADRWVVFHFHFEHLANRGGVNRAGIYAIVAFHAQQYANSNRFSRVDGNDHQGDNRRAHILQCNTGSEANANTIYWYPGDLPNSATNNLPVWAQVVTRFGNYLFDEDLITEETFTGAQRGQLTTVADDSDPCSSRRYFDWGEYRQSRQFTPNGNAQGQPSTEDSQDDNDEDSGTAYPTSGERTPVPSLNSLVVYIISIDSRPPTLPLSINLENIMSYQLTRDDLDNSQDDEPPANRAAKNPNPAVLQALLAYYNERCHDAPPTLRRHNLERYSPNASVSGAIWGIYETPLTAAIQASLPHNIQTLLSAGADPNGISAFELNDYAVRFIRGRDPKIDTSSFAYCPPRATVLASAQRKGITAQTAPLTAAEIEERRGGFPRFWTEPNVPGQRLRMNPALTALEVAAGMGDVNALDVLRAAGADESAWLMEENEEEGEMVELSEEAGEPPSALSTSSPIHQALQAGRVDMLRHLLAEYRYSPNYRPRAAPTVALPPVSFAIARCDLRNPGVQRCLVELLAHPKLNLCLRTPVFDVHVLHFAAARHDPDLLGWLAGHVPGGLKAAGTTALGHTLLHIACLPLTADQIVGRNPAVARSIHCARTLDTAWLPHRLPSPLHMQFVGPEQLGGNPRPMSESERRGLRETVRVVLEDGGVDVRARDTDGNTALHYLAGTLNVDEEVVRMVRGMEAAEGLWESVRNEAGFTPGELWGE</sequence>
<keyword evidence="8" id="KW-0119">Carbohydrate metabolism</keyword>
<dbReference type="InterPro" id="IPR001002">
    <property type="entry name" value="Chitin-bd_1"/>
</dbReference>
<dbReference type="Pfam" id="PF00704">
    <property type="entry name" value="Glyco_hydro_18"/>
    <property type="match status" value="1"/>
</dbReference>
<dbReference type="SUPFAM" id="SSF57016">
    <property type="entry name" value="Plant lectins/antimicrobial peptides"/>
    <property type="match status" value="1"/>
</dbReference>
<dbReference type="InterPro" id="IPR011583">
    <property type="entry name" value="Chitinase_II/V-like_cat"/>
</dbReference>
<dbReference type="PROSITE" id="PS50941">
    <property type="entry name" value="CHIT_BIND_I_2"/>
    <property type="match status" value="1"/>
</dbReference>
<dbReference type="PROSITE" id="PS00026">
    <property type="entry name" value="CHIT_BIND_I_1"/>
    <property type="match status" value="1"/>
</dbReference>
<evidence type="ECO:0000256" key="8">
    <source>
        <dbReference type="ARBA" id="ARBA00023277"/>
    </source>
</evidence>
<feature type="compositionally biased region" description="Polar residues" evidence="13">
    <location>
        <begin position="1071"/>
        <end position="1087"/>
    </location>
</feature>
<evidence type="ECO:0000256" key="14">
    <source>
        <dbReference type="SAM" id="SignalP"/>
    </source>
</evidence>
<dbReference type="GO" id="GO:0008843">
    <property type="term" value="F:endochitinase activity"/>
    <property type="evidence" value="ECO:0007669"/>
    <property type="project" value="UniProtKB-EC"/>
</dbReference>
<feature type="domain" description="Chitin-binding type-1" evidence="15">
    <location>
        <begin position="60"/>
        <end position="108"/>
    </location>
</feature>
<dbReference type="Gene3D" id="1.25.40.20">
    <property type="entry name" value="Ankyrin repeat-containing domain"/>
    <property type="match status" value="2"/>
</dbReference>
<dbReference type="GO" id="GO:0006032">
    <property type="term" value="P:chitin catabolic process"/>
    <property type="evidence" value="ECO:0007669"/>
    <property type="project" value="UniProtKB-KW"/>
</dbReference>
<dbReference type="SMART" id="SM00248">
    <property type="entry name" value="ANK"/>
    <property type="match status" value="5"/>
</dbReference>
<dbReference type="Proteomes" id="UP000465221">
    <property type="component" value="Unassembled WGS sequence"/>
</dbReference>
<evidence type="ECO:0000256" key="4">
    <source>
        <dbReference type="ARBA" id="ARBA00022669"/>
    </source>
</evidence>
<dbReference type="InterPro" id="IPR036861">
    <property type="entry name" value="Endochitinase-like_sf"/>
</dbReference>
<keyword evidence="7" id="KW-0843">Virulence</keyword>
<evidence type="ECO:0000256" key="9">
    <source>
        <dbReference type="ARBA" id="ARBA00023295"/>
    </source>
</evidence>
<dbReference type="GO" id="GO:0008061">
    <property type="term" value="F:chitin binding"/>
    <property type="evidence" value="ECO:0007669"/>
    <property type="project" value="UniProtKB-UniRule"/>
</dbReference>
<keyword evidence="4 11" id="KW-0147">Chitin-binding</keyword>
<feature type="compositionally biased region" description="Acidic residues" evidence="13">
    <location>
        <begin position="1088"/>
        <end position="1097"/>
    </location>
</feature>
<dbReference type="PROSITE" id="PS01095">
    <property type="entry name" value="GH18_1"/>
    <property type="match status" value="1"/>
</dbReference>
<keyword evidence="11" id="KW-1015">Disulfide bond</keyword>
<feature type="chain" id="PRO_5034695198" description="chitinase" evidence="14">
    <location>
        <begin position="21"/>
        <end position="1633"/>
    </location>
</feature>
<dbReference type="EC" id="3.2.1.14" evidence="3"/>
<dbReference type="EMBL" id="BLKC01000047">
    <property type="protein sequence ID" value="GFF42104.1"/>
    <property type="molecule type" value="Genomic_DNA"/>
</dbReference>
<comment type="caution">
    <text evidence="17">The sequence shown here is derived from an EMBL/GenBank/DDBJ whole genome shotgun (WGS) entry which is preliminary data.</text>
</comment>
<evidence type="ECO:0000256" key="2">
    <source>
        <dbReference type="ARBA" id="ARBA00008682"/>
    </source>
</evidence>
<dbReference type="SUPFAM" id="SSF48403">
    <property type="entry name" value="Ankyrin repeat"/>
    <property type="match status" value="1"/>
</dbReference>
<dbReference type="InterPro" id="IPR001223">
    <property type="entry name" value="Glyco_hydro18_cat"/>
</dbReference>
<name>A0A8H3P074_9EURO</name>
<dbReference type="Gene3D" id="3.20.20.80">
    <property type="entry name" value="Glycosidases"/>
    <property type="match status" value="1"/>
</dbReference>
<evidence type="ECO:0000259" key="15">
    <source>
        <dbReference type="PROSITE" id="PS50941"/>
    </source>
</evidence>
<comment type="similarity">
    <text evidence="2">Belongs to the glycosyl hydrolase 18 family. Chitinase class V subfamily.</text>
</comment>
<dbReference type="Gene3D" id="3.30.60.10">
    <property type="entry name" value="Endochitinase-like"/>
    <property type="match status" value="1"/>
</dbReference>
<evidence type="ECO:0000256" key="3">
    <source>
        <dbReference type="ARBA" id="ARBA00012729"/>
    </source>
</evidence>
<keyword evidence="14" id="KW-0732">Signal</keyword>
<dbReference type="InterPro" id="IPR002110">
    <property type="entry name" value="Ankyrin_rpt"/>
</dbReference>
<keyword evidence="10" id="KW-0624">Polysaccharide degradation</keyword>
<evidence type="ECO:0000256" key="10">
    <source>
        <dbReference type="ARBA" id="ARBA00023326"/>
    </source>
</evidence>
<dbReference type="InterPro" id="IPR050314">
    <property type="entry name" value="Glycosyl_Hydrlase_18"/>
</dbReference>
<dbReference type="InterPro" id="IPR001579">
    <property type="entry name" value="Glyco_hydro_18_chit_AS"/>
</dbReference>
<dbReference type="SUPFAM" id="SSF54556">
    <property type="entry name" value="Chitinase insertion domain"/>
    <property type="match status" value="1"/>
</dbReference>
<organism evidence="17 18">
    <name type="scientific">Aspergillus udagawae</name>
    <dbReference type="NCBI Taxonomy" id="91492"/>
    <lineage>
        <taxon>Eukaryota</taxon>
        <taxon>Fungi</taxon>
        <taxon>Dikarya</taxon>
        <taxon>Ascomycota</taxon>
        <taxon>Pezizomycotina</taxon>
        <taxon>Eurotiomycetes</taxon>
        <taxon>Eurotiomycetidae</taxon>
        <taxon>Eurotiales</taxon>
        <taxon>Aspergillaceae</taxon>
        <taxon>Aspergillus</taxon>
        <taxon>Aspergillus subgen. Fumigati</taxon>
    </lineage>
</organism>
<evidence type="ECO:0000256" key="7">
    <source>
        <dbReference type="ARBA" id="ARBA00023026"/>
    </source>
</evidence>
<feature type="disulfide bond" evidence="11">
    <location>
        <begin position="77"/>
        <end position="89"/>
    </location>
</feature>
<protein>
    <recommendedName>
        <fullName evidence="3">chitinase</fullName>
        <ecNumber evidence="3">3.2.1.14</ecNumber>
    </recommendedName>
</protein>
<feature type="signal peptide" evidence="14">
    <location>
        <begin position="1"/>
        <end position="20"/>
    </location>
</feature>
<evidence type="ECO:0000313" key="17">
    <source>
        <dbReference type="EMBL" id="GFF42104.1"/>
    </source>
</evidence>
<dbReference type="SMART" id="SM00270">
    <property type="entry name" value="ChtBD1"/>
    <property type="match status" value="2"/>
</dbReference>
<dbReference type="Pfam" id="PF00187">
    <property type="entry name" value="Chitin_bind_1"/>
    <property type="match status" value="1"/>
</dbReference>
<dbReference type="PANTHER" id="PTHR11177:SF333">
    <property type="entry name" value="CHITINASE"/>
    <property type="match status" value="1"/>
</dbReference>
<dbReference type="InterPro" id="IPR017853">
    <property type="entry name" value="GH"/>
</dbReference>
<dbReference type="SMART" id="SM00636">
    <property type="entry name" value="Glyco_18"/>
    <property type="match status" value="1"/>
</dbReference>
<keyword evidence="9 12" id="KW-0326">Glycosidase</keyword>
<evidence type="ECO:0000256" key="13">
    <source>
        <dbReference type="SAM" id="MobiDB-lite"/>
    </source>
</evidence>
<evidence type="ECO:0000256" key="11">
    <source>
        <dbReference type="PROSITE-ProRule" id="PRU00261"/>
    </source>
</evidence>
<evidence type="ECO:0000256" key="5">
    <source>
        <dbReference type="ARBA" id="ARBA00022801"/>
    </source>
</evidence>
<dbReference type="CDD" id="cd00035">
    <property type="entry name" value="ChtBD1"/>
    <property type="match status" value="1"/>
</dbReference>
<dbReference type="InterPro" id="IPR018371">
    <property type="entry name" value="Chitin-binding_1_CS"/>
</dbReference>
<feature type="region of interest" description="Disordered" evidence="13">
    <location>
        <begin position="1068"/>
        <end position="1108"/>
    </location>
</feature>
<evidence type="ECO:0000256" key="12">
    <source>
        <dbReference type="RuleBase" id="RU000489"/>
    </source>
</evidence>
<dbReference type="GO" id="GO:0000272">
    <property type="term" value="P:polysaccharide catabolic process"/>
    <property type="evidence" value="ECO:0007669"/>
    <property type="project" value="UniProtKB-KW"/>
</dbReference>
<keyword evidence="5 12" id="KW-0378">Hydrolase</keyword>
<comment type="caution">
    <text evidence="11">Lacks conserved residue(s) required for the propagation of feature annotation.</text>
</comment>
<evidence type="ECO:0000259" key="16">
    <source>
        <dbReference type="PROSITE" id="PS51910"/>
    </source>
</evidence>
<dbReference type="SUPFAM" id="SSF51445">
    <property type="entry name" value="(Trans)glycosidases"/>
    <property type="match status" value="1"/>
</dbReference>
<dbReference type="InterPro" id="IPR029070">
    <property type="entry name" value="Chitinase_insertion_sf"/>
</dbReference>
<keyword evidence="6" id="KW-0146">Chitin degradation</keyword>
<dbReference type="PANTHER" id="PTHR11177">
    <property type="entry name" value="CHITINASE"/>
    <property type="match status" value="1"/>
</dbReference>
<proteinExistence type="inferred from homology"/>
<feature type="domain" description="GH18" evidence="16">
    <location>
        <begin position="114"/>
        <end position="473"/>
    </location>
</feature>
<comment type="catalytic activity">
    <reaction evidence="1">
        <text>Random endo-hydrolysis of N-acetyl-beta-D-glucosaminide (1-&gt;4)-beta-linkages in chitin and chitodextrins.</text>
        <dbReference type="EC" id="3.2.1.14"/>
    </reaction>
</comment>
<reference evidence="17 18" key="1">
    <citation type="submission" date="2020-01" db="EMBL/GenBank/DDBJ databases">
        <title>Draft genome sequence of Aspergillus udagawae IFM 46972.</title>
        <authorList>
            <person name="Takahashi H."/>
            <person name="Yaguchi T."/>
        </authorList>
    </citation>
    <scope>NUCLEOTIDE SEQUENCE [LARGE SCALE GENOMIC DNA]</scope>
    <source>
        <strain evidence="17 18">IFM 46972</strain>
    </source>
</reference>
<evidence type="ECO:0000256" key="6">
    <source>
        <dbReference type="ARBA" id="ARBA00023024"/>
    </source>
</evidence>
<gene>
    <name evidence="17" type="ORF">IFM46972_06760</name>
</gene>
<dbReference type="Gene3D" id="3.10.50.10">
    <property type="match status" value="1"/>
</dbReference>
<dbReference type="PROSITE" id="PS51910">
    <property type="entry name" value="GH18_2"/>
    <property type="match status" value="1"/>
</dbReference>
<evidence type="ECO:0000256" key="1">
    <source>
        <dbReference type="ARBA" id="ARBA00000822"/>
    </source>
</evidence>